<proteinExistence type="predicted"/>
<name>A0A6P7GN19_DIAVI</name>
<sequence length="186" mass="21539">MDPSQLQVFVANRVSKIQSLSNTFTWNYVNSSSNPADIASRGIMPEKLISNTIWWNGPMFLQLPQSEWPNVDFKLKMSELTELKKTPKVFKVISVELSDLITRDSDFITLQRITAYCLRFIYNLRNEANKRTGNLSIAELDETHISIVKQAKLESFADELSFSKMASNFQKRLNNMYLSFNTRHPY</sequence>
<gene>
    <name evidence="1" type="primary">LOC114340811</name>
</gene>
<dbReference type="RefSeq" id="XP_028147387.1">
    <property type="nucleotide sequence ID" value="XM_028291586.1"/>
</dbReference>
<accession>A0A6P7GN19</accession>
<evidence type="ECO:0000313" key="1">
    <source>
        <dbReference type="RefSeq" id="XP_028147387.1"/>
    </source>
</evidence>
<dbReference type="PANTHER" id="PTHR47331:SF1">
    <property type="entry name" value="GAG-LIKE PROTEIN"/>
    <property type="match status" value="1"/>
</dbReference>
<organism evidence="1">
    <name type="scientific">Diabrotica virgifera virgifera</name>
    <name type="common">western corn rootworm</name>
    <dbReference type="NCBI Taxonomy" id="50390"/>
    <lineage>
        <taxon>Eukaryota</taxon>
        <taxon>Metazoa</taxon>
        <taxon>Ecdysozoa</taxon>
        <taxon>Arthropoda</taxon>
        <taxon>Hexapoda</taxon>
        <taxon>Insecta</taxon>
        <taxon>Pterygota</taxon>
        <taxon>Neoptera</taxon>
        <taxon>Endopterygota</taxon>
        <taxon>Coleoptera</taxon>
        <taxon>Polyphaga</taxon>
        <taxon>Cucujiformia</taxon>
        <taxon>Chrysomeloidea</taxon>
        <taxon>Chrysomelidae</taxon>
        <taxon>Galerucinae</taxon>
        <taxon>Diabroticina</taxon>
        <taxon>Diabroticites</taxon>
        <taxon>Diabrotica</taxon>
    </lineage>
</organism>
<protein>
    <submittedName>
        <fullName evidence="1">Uncharacterized protein LOC114340811</fullName>
    </submittedName>
</protein>
<dbReference type="AlphaFoldDB" id="A0A6P7GN19"/>
<reference evidence="1" key="1">
    <citation type="submission" date="2025-08" db="UniProtKB">
        <authorList>
            <consortium name="RefSeq"/>
        </authorList>
    </citation>
    <scope>IDENTIFICATION</scope>
    <source>
        <tissue evidence="1">Whole insect</tissue>
    </source>
</reference>
<dbReference type="InParanoid" id="A0A6P7GN19"/>
<dbReference type="PANTHER" id="PTHR47331">
    <property type="entry name" value="PHD-TYPE DOMAIN-CONTAINING PROTEIN"/>
    <property type="match status" value="1"/>
</dbReference>